<organism evidence="1 2">
    <name type="scientific">Clostridium beijerinckii</name>
    <name type="common">Clostridium MP</name>
    <dbReference type="NCBI Taxonomy" id="1520"/>
    <lineage>
        <taxon>Bacteria</taxon>
        <taxon>Bacillati</taxon>
        <taxon>Bacillota</taxon>
        <taxon>Clostridia</taxon>
        <taxon>Eubacteriales</taxon>
        <taxon>Clostridiaceae</taxon>
        <taxon>Clostridium</taxon>
    </lineage>
</organism>
<dbReference type="Proteomes" id="UP001194098">
    <property type="component" value="Unassembled WGS sequence"/>
</dbReference>
<name>A0AAW3W620_CLOBE</name>
<comment type="caution">
    <text evidence="1">The sequence shown here is derived from an EMBL/GenBank/DDBJ whole genome shotgun (WGS) entry which is preliminary data.</text>
</comment>
<dbReference type="RefSeq" id="WP_171780303.1">
    <property type="nucleotide sequence ID" value="NZ_JABAGV010000012.1"/>
</dbReference>
<sequence>MSCPDSLKQYLDSMKHAQDLNSKWLICQSNQGRRWEISIPIVAGAYEEDYWIVNSELNDYGQVAVAIPTELAGCPKRFIVQVPDSIEVLQKTESELIAIEELL</sequence>
<proteinExistence type="predicted"/>
<evidence type="ECO:0000313" key="2">
    <source>
        <dbReference type="Proteomes" id="UP001194098"/>
    </source>
</evidence>
<gene>
    <name evidence="1" type="ORF">HGI39_06370</name>
</gene>
<accession>A0AAW3W620</accession>
<reference evidence="1" key="1">
    <citation type="submission" date="2020-04" db="EMBL/GenBank/DDBJ databases">
        <authorList>
            <person name="Brown S."/>
        </authorList>
    </citation>
    <scope>NUCLEOTIDE SEQUENCE</scope>
    <source>
        <strain evidence="1">DJ015</strain>
    </source>
</reference>
<evidence type="ECO:0000313" key="1">
    <source>
        <dbReference type="EMBL" id="MBC2474340.1"/>
    </source>
</evidence>
<reference evidence="1" key="2">
    <citation type="journal article" date="2022" name="Nat. Biotechnol.">
        <title>Carbon-negative production of acetone and isopropanol by gas fermentation at industrial pilot scale.</title>
        <authorList>
            <person name="Liew F.E."/>
            <person name="Nogle R."/>
            <person name="Abdalla T."/>
            <person name="Rasor B.J."/>
            <person name="Canter C."/>
            <person name="Jensen R.O."/>
            <person name="Wang L."/>
            <person name="Strutz J."/>
            <person name="Chirania P."/>
            <person name="De Tissera S."/>
            <person name="Mueller A.P."/>
            <person name="Ruan Z."/>
            <person name="Gao A."/>
            <person name="Tran L."/>
            <person name="Engle N.L."/>
            <person name="Bromley J.C."/>
            <person name="Daniell J."/>
            <person name="Conrado R."/>
            <person name="Tschaplinski T.J."/>
            <person name="Giannone R.J."/>
            <person name="Hettich R.L."/>
            <person name="Karim A.S."/>
            <person name="Simpson S.D."/>
            <person name="Brown S.D."/>
            <person name="Leang C."/>
            <person name="Jewett M.C."/>
            <person name="Kopke M."/>
        </authorList>
    </citation>
    <scope>NUCLEOTIDE SEQUENCE</scope>
    <source>
        <strain evidence="1">DJ015</strain>
    </source>
</reference>
<dbReference type="AlphaFoldDB" id="A0AAW3W620"/>
<protein>
    <submittedName>
        <fullName evidence="1">Uncharacterized protein</fullName>
    </submittedName>
</protein>
<dbReference type="EMBL" id="JABAGV010000012">
    <property type="protein sequence ID" value="MBC2474340.1"/>
    <property type="molecule type" value="Genomic_DNA"/>
</dbReference>